<name>A0ABW0YUV5_9ACTN</name>
<evidence type="ECO:0000313" key="9">
    <source>
        <dbReference type="Proteomes" id="UP001596083"/>
    </source>
</evidence>
<evidence type="ECO:0000259" key="7">
    <source>
        <dbReference type="Pfam" id="PF07730"/>
    </source>
</evidence>
<dbReference type="SUPFAM" id="SSF55874">
    <property type="entry name" value="ATPase domain of HSP90 chaperone/DNA topoisomerase II/histidine kinase"/>
    <property type="match status" value="1"/>
</dbReference>
<evidence type="ECO:0000256" key="3">
    <source>
        <dbReference type="ARBA" id="ARBA00023012"/>
    </source>
</evidence>
<dbReference type="Pfam" id="PF02518">
    <property type="entry name" value="HATPase_c"/>
    <property type="match status" value="1"/>
</dbReference>
<feature type="transmembrane region" description="Helical" evidence="5">
    <location>
        <begin position="33"/>
        <end position="56"/>
    </location>
</feature>
<evidence type="ECO:0000256" key="5">
    <source>
        <dbReference type="SAM" id="Phobius"/>
    </source>
</evidence>
<keyword evidence="1" id="KW-0808">Transferase</keyword>
<gene>
    <name evidence="8" type="ORF">ACFP1Z_03655</name>
</gene>
<keyword evidence="5" id="KW-1133">Transmembrane helix</keyword>
<keyword evidence="5" id="KW-0812">Transmembrane</keyword>
<dbReference type="CDD" id="cd16917">
    <property type="entry name" value="HATPase_UhpB-NarQ-NarX-like"/>
    <property type="match status" value="1"/>
</dbReference>
<evidence type="ECO:0000256" key="4">
    <source>
        <dbReference type="SAM" id="MobiDB-lite"/>
    </source>
</evidence>
<feature type="transmembrane region" description="Helical" evidence="5">
    <location>
        <begin position="95"/>
        <end position="116"/>
    </location>
</feature>
<feature type="transmembrane region" description="Helical" evidence="5">
    <location>
        <begin position="161"/>
        <end position="179"/>
    </location>
</feature>
<feature type="region of interest" description="Disordered" evidence="4">
    <location>
        <begin position="341"/>
        <end position="360"/>
    </location>
</feature>
<feature type="region of interest" description="Disordered" evidence="4">
    <location>
        <begin position="389"/>
        <end position="412"/>
    </location>
</feature>
<keyword evidence="2 8" id="KW-0418">Kinase</keyword>
<dbReference type="InterPro" id="IPR003594">
    <property type="entry name" value="HATPase_dom"/>
</dbReference>
<organism evidence="8 9">
    <name type="scientific">Streptomyces gamaensis</name>
    <dbReference type="NCBI Taxonomy" id="1763542"/>
    <lineage>
        <taxon>Bacteria</taxon>
        <taxon>Bacillati</taxon>
        <taxon>Actinomycetota</taxon>
        <taxon>Actinomycetes</taxon>
        <taxon>Kitasatosporales</taxon>
        <taxon>Streptomycetaceae</taxon>
        <taxon>Streptomyces</taxon>
    </lineage>
</organism>
<keyword evidence="5" id="KW-0472">Membrane</keyword>
<keyword evidence="9" id="KW-1185">Reference proteome</keyword>
<dbReference type="GO" id="GO:0016301">
    <property type="term" value="F:kinase activity"/>
    <property type="evidence" value="ECO:0007669"/>
    <property type="project" value="UniProtKB-KW"/>
</dbReference>
<dbReference type="PANTHER" id="PTHR24421">
    <property type="entry name" value="NITRATE/NITRITE SENSOR PROTEIN NARX-RELATED"/>
    <property type="match status" value="1"/>
</dbReference>
<dbReference type="Pfam" id="PF07730">
    <property type="entry name" value="HisKA_3"/>
    <property type="match status" value="1"/>
</dbReference>
<dbReference type="InterPro" id="IPR036890">
    <property type="entry name" value="HATPase_C_sf"/>
</dbReference>
<feature type="transmembrane region" description="Helical" evidence="5">
    <location>
        <begin position="62"/>
        <end position="83"/>
    </location>
</feature>
<dbReference type="Proteomes" id="UP001596083">
    <property type="component" value="Unassembled WGS sequence"/>
</dbReference>
<evidence type="ECO:0000259" key="6">
    <source>
        <dbReference type="Pfam" id="PF02518"/>
    </source>
</evidence>
<evidence type="ECO:0000313" key="8">
    <source>
        <dbReference type="EMBL" id="MFC5719281.1"/>
    </source>
</evidence>
<feature type="domain" description="Signal transduction histidine kinase subgroup 3 dimerisation and phosphoacceptor" evidence="7">
    <location>
        <begin position="203"/>
        <end position="269"/>
    </location>
</feature>
<proteinExistence type="predicted"/>
<accession>A0ABW0YUV5</accession>
<evidence type="ECO:0000256" key="2">
    <source>
        <dbReference type="ARBA" id="ARBA00022777"/>
    </source>
</evidence>
<feature type="transmembrane region" description="Helical" evidence="5">
    <location>
        <begin position="136"/>
        <end position="154"/>
    </location>
</feature>
<dbReference type="PANTHER" id="PTHR24421:SF63">
    <property type="entry name" value="SENSOR HISTIDINE KINASE DESK"/>
    <property type="match status" value="1"/>
</dbReference>
<dbReference type="Gene3D" id="3.30.565.10">
    <property type="entry name" value="Histidine kinase-like ATPase, C-terminal domain"/>
    <property type="match status" value="1"/>
</dbReference>
<comment type="caution">
    <text evidence="8">The sequence shown here is derived from an EMBL/GenBank/DDBJ whole genome shotgun (WGS) entry which is preliminary data.</text>
</comment>
<sequence length="412" mass="44872">MDVVERPDATIRPGGAGDEVTIRRTGIRLPAPGVARGILLAAWLSYLIVMLSNIFIEDLPTHALVVALTGLAVSAALQYVHSTPEAQRRLGKRKYVTLAVQALCSFLPIVIWGPWWGSMAGFFCASLLLLLPTRPAWTLNGVVGISMFIAPLLTGHSLRWSFYYSQSSLLCGVIIYGLSHFSHVIQQLHDTRTELARRAVTQERLRFARDLHDLLGYSLSSITLKTELIRRLIPIQPQQAEAEVGEVLTISRQSLADVRTVASGYREMSLEQEIASARSVLSAAEVDIRTDIALGTVGQQVDTTLATVLREAVTNLLRHSKATRCTITVNRPQDDRIRMTVTNDGADPAHRDVSPDSGSGLGNLATRLEAIGGRLAFSRSADGTFRLEAEAPAEYAGEPPAPTEQLVPRPAV</sequence>
<dbReference type="InterPro" id="IPR050482">
    <property type="entry name" value="Sensor_HK_TwoCompSys"/>
</dbReference>
<keyword evidence="3" id="KW-0902">Two-component regulatory system</keyword>
<evidence type="ECO:0000256" key="1">
    <source>
        <dbReference type="ARBA" id="ARBA00022679"/>
    </source>
</evidence>
<reference evidence="9" key="1">
    <citation type="journal article" date="2019" name="Int. J. Syst. Evol. Microbiol.">
        <title>The Global Catalogue of Microorganisms (GCM) 10K type strain sequencing project: providing services to taxonomists for standard genome sequencing and annotation.</title>
        <authorList>
            <consortium name="The Broad Institute Genomics Platform"/>
            <consortium name="The Broad Institute Genome Sequencing Center for Infectious Disease"/>
            <person name="Wu L."/>
            <person name="Ma J."/>
        </authorList>
    </citation>
    <scope>NUCLEOTIDE SEQUENCE [LARGE SCALE GENOMIC DNA]</scope>
    <source>
        <strain evidence="9">CGMCC 4.7304</strain>
    </source>
</reference>
<dbReference type="Gene3D" id="1.20.5.1930">
    <property type="match status" value="1"/>
</dbReference>
<dbReference type="EMBL" id="JBHSPB010000002">
    <property type="protein sequence ID" value="MFC5719281.1"/>
    <property type="molecule type" value="Genomic_DNA"/>
</dbReference>
<feature type="domain" description="Histidine kinase/HSP90-like ATPase" evidence="6">
    <location>
        <begin position="303"/>
        <end position="381"/>
    </location>
</feature>
<dbReference type="InterPro" id="IPR011712">
    <property type="entry name" value="Sig_transdc_His_kin_sub3_dim/P"/>
</dbReference>
<protein>
    <submittedName>
        <fullName evidence="8">Sensor histidine kinase</fullName>
    </submittedName>
</protein>
<dbReference type="RefSeq" id="WP_390314328.1">
    <property type="nucleotide sequence ID" value="NZ_JBHSPB010000002.1"/>
</dbReference>